<dbReference type="Proteomes" id="UP000613177">
    <property type="component" value="Unassembled WGS sequence"/>
</dbReference>
<dbReference type="InterPro" id="IPR038279">
    <property type="entry name" value="Ndc10_dom2_sf"/>
</dbReference>
<comment type="caution">
    <text evidence="1">The sequence shown here is derived from an EMBL/GenBank/DDBJ whole genome shotgun (WGS) entry which is preliminary data.</text>
</comment>
<protein>
    <submittedName>
        <fullName evidence="1">Uncharacterized protein</fullName>
    </submittedName>
</protein>
<accession>A0A8H7SWG0</accession>
<keyword evidence="2" id="KW-1185">Reference proteome</keyword>
<feature type="non-terminal residue" evidence="1">
    <location>
        <position position="1"/>
    </location>
</feature>
<dbReference type="Gene3D" id="1.10.443.20">
    <property type="entry name" value="Centromere DNA-binding protein complex CBF3 subunit, domain 2"/>
    <property type="match status" value="2"/>
</dbReference>
<dbReference type="EMBL" id="JAEPRE010000033">
    <property type="protein sequence ID" value="KAG2235408.1"/>
    <property type="molecule type" value="Genomic_DNA"/>
</dbReference>
<name>A0A8H7SWG0_9FUNG</name>
<reference evidence="1" key="1">
    <citation type="submission" date="2021-01" db="EMBL/GenBank/DDBJ databases">
        <title>Metabolic potential, ecology and presence of endohyphal bacteria is reflected in genomic diversity of Mucoromycotina.</title>
        <authorList>
            <person name="Muszewska A."/>
            <person name="Okrasinska A."/>
            <person name="Steczkiewicz K."/>
            <person name="Drgas O."/>
            <person name="Orlowska M."/>
            <person name="Perlinska-Lenart U."/>
            <person name="Aleksandrzak-Piekarczyk T."/>
            <person name="Szatraj K."/>
            <person name="Zielenkiewicz U."/>
            <person name="Pilsyk S."/>
            <person name="Malc E."/>
            <person name="Mieczkowski P."/>
            <person name="Kruszewska J.S."/>
            <person name="Biernat P."/>
            <person name="Pawlowska J."/>
        </authorList>
    </citation>
    <scope>NUCLEOTIDE SEQUENCE</scope>
    <source>
        <strain evidence="1">WA0000018081</strain>
    </source>
</reference>
<gene>
    <name evidence="1" type="ORF">INT48_005758</name>
</gene>
<evidence type="ECO:0000313" key="1">
    <source>
        <dbReference type="EMBL" id="KAG2235408.1"/>
    </source>
</evidence>
<sequence>YRENIEREAEASAAMFRSKQMLLTKHMSFHPKNTVKAYDRRQLEWKRAGSDERLAYFLGDNVLKKSKKDGKSLGKESIQQYVKAVIDPHNQHRRNNSSIPYIKVRGPLVRAFIDTYSKKKVQEKRDCTENRSDATLGDGYDEEDYQRIGEYFFERKYNVISCGDRLCFVLSHSILGRSQTTLGIQFADLYSMKMPQVGVTPIISLVITNNFSKSNQYGALAFSLFSRFRFENEPFPDFSCRQNWYKASLFPSNGGVFKPIDYKLISLAGRWVDNRRMGNYNASLPMQAMKDLAGFDPDSKHDYFLPRGEVLPYEGL</sequence>
<evidence type="ECO:0000313" key="2">
    <source>
        <dbReference type="Proteomes" id="UP000613177"/>
    </source>
</evidence>
<dbReference type="GO" id="GO:0003677">
    <property type="term" value="F:DNA binding"/>
    <property type="evidence" value="ECO:0007669"/>
    <property type="project" value="InterPro"/>
</dbReference>
<dbReference type="AlphaFoldDB" id="A0A8H7SWG0"/>
<organism evidence="1 2">
    <name type="scientific">Thamnidium elegans</name>
    <dbReference type="NCBI Taxonomy" id="101142"/>
    <lineage>
        <taxon>Eukaryota</taxon>
        <taxon>Fungi</taxon>
        <taxon>Fungi incertae sedis</taxon>
        <taxon>Mucoromycota</taxon>
        <taxon>Mucoromycotina</taxon>
        <taxon>Mucoromycetes</taxon>
        <taxon>Mucorales</taxon>
        <taxon>Mucorineae</taxon>
        <taxon>Mucoraceae</taxon>
        <taxon>Thamnidium</taxon>
    </lineage>
</organism>
<proteinExistence type="predicted"/>